<comment type="caution">
    <text evidence="4">The sequence shown here is derived from an EMBL/GenBank/DDBJ whole genome shotgun (WGS) entry which is preliminary data.</text>
</comment>
<dbReference type="Proteomes" id="UP001596545">
    <property type="component" value="Unassembled WGS sequence"/>
</dbReference>
<reference evidence="4 5" key="1">
    <citation type="journal article" date="2019" name="Int. J. Syst. Evol. Microbiol.">
        <title>The Global Catalogue of Microorganisms (GCM) 10K type strain sequencing project: providing services to taxonomists for standard genome sequencing and annotation.</title>
        <authorList>
            <consortium name="The Broad Institute Genomics Platform"/>
            <consortium name="The Broad Institute Genome Sequencing Center for Infectious Disease"/>
            <person name="Wu L."/>
            <person name="Ma J."/>
        </authorList>
    </citation>
    <scope>NUCLEOTIDE SEQUENCE [LARGE SCALE GENOMIC DNA]</scope>
    <source>
        <strain evidence="4 5">CGMCC 1.12554</strain>
    </source>
</reference>
<accession>A0ABD6ANF6</accession>
<dbReference type="AlphaFoldDB" id="A0ABD6ANF6"/>
<organism evidence="4 5">
    <name type="scientific">Halorubrum rutilum</name>
    <dbReference type="NCBI Taxonomy" id="1364933"/>
    <lineage>
        <taxon>Archaea</taxon>
        <taxon>Methanobacteriati</taxon>
        <taxon>Methanobacteriota</taxon>
        <taxon>Stenosarchaea group</taxon>
        <taxon>Halobacteria</taxon>
        <taxon>Halobacteriales</taxon>
        <taxon>Haloferacaceae</taxon>
        <taxon>Halorubrum</taxon>
    </lineage>
</organism>
<feature type="transmembrane region" description="Helical" evidence="2">
    <location>
        <begin position="6"/>
        <end position="31"/>
    </location>
</feature>
<keyword evidence="2" id="KW-1133">Transmembrane helix</keyword>
<dbReference type="EMBL" id="JBHTBL010000012">
    <property type="protein sequence ID" value="MFC7325719.1"/>
    <property type="molecule type" value="Genomic_DNA"/>
</dbReference>
<dbReference type="Pfam" id="PF24463">
    <property type="entry name" value="DUF7577"/>
    <property type="match status" value="1"/>
</dbReference>
<feature type="region of interest" description="Disordered" evidence="1">
    <location>
        <begin position="36"/>
        <end position="88"/>
    </location>
</feature>
<feature type="domain" description="DUF7577" evidence="3">
    <location>
        <begin position="83"/>
        <end position="107"/>
    </location>
</feature>
<evidence type="ECO:0000256" key="1">
    <source>
        <dbReference type="SAM" id="MobiDB-lite"/>
    </source>
</evidence>
<evidence type="ECO:0000259" key="3">
    <source>
        <dbReference type="Pfam" id="PF24463"/>
    </source>
</evidence>
<evidence type="ECO:0000313" key="5">
    <source>
        <dbReference type="Proteomes" id="UP001596545"/>
    </source>
</evidence>
<dbReference type="RefSeq" id="WP_256409981.1">
    <property type="nucleotide sequence ID" value="NZ_JANHDN010000008.1"/>
</dbReference>
<keyword evidence="2" id="KW-0472">Membrane</keyword>
<evidence type="ECO:0000256" key="2">
    <source>
        <dbReference type="SAM" id="Phobius"/>
    </source>
</evidence>
<proteinExistence type="predicted"/>
<keyword evidence="5" id="KW-1185">Reference proteome</keyword>
<dbReference type="InterPro" id="IPR055999">
    <property type="entry name" value="DUF7577"/>
</dbReference>
<evidence type="ECO:0000313" key="4">
    <source>
        <dbReference type="EMBL" id="MFC7325719.1"/>
    </source>
</evidence>
<gene>
    <name evidence="4" type="ORF">ACFQMF_14170</name>
</gene>
<sequence>MVDASSIYLAVTGVLLFVALGAGLHVLRGIVREGRDLRRRRRAGEAETYPEDEEYDPGPPAGPEDEYGRTTDPSDSGDPDAPTATCPQCGADNESGFDYCRRCAAPLGPAT</sequence>
<protein>
    <submittedName>
        <fullName evidence="4">Zinc ribbon domain-containing protein</fullName>
    </submittedName>
</protein>
<name>A0ABD6ANF6_9EURY</name>
<keyword evidence="2" id="KW-0812">Transmembrane</keyword>